<dbReference type="InterPro" id="IPR032710">
    <property type="entry name" value="NTF2-like_dom_sf"/>
</dbReference>
<feature type="domain" description="SnoaL-like" evidence="1">
    <location>
        <begin position="9"/>
        <end position="103"/>
    </location>
</feature>
<evidence type="ECO:0000313" key="2">
    <source>
        <dbReference type="EMBL" id="RJF95109.1"/>
    </source>
</evidence>
<dbReference type="OrthoDB" id="8776598at2"/>
<accession>A0A3A3FN65</accession>
<gene>
    <name evidence="2" type="ORF">D3871_16740</name>
</gene>
<dbReference type="RefSeq" id="WP_119770260.1">
    <property type="nucleotide sequence ID" value="NZ_QYUO01000002.1"/>
</dbReference>
<dbReference type="EMBL" id="QYUO01000002">
    <property type="protein sequence ID" value="RJF95109.1"/>
    <property type="molecule type" value="Genomic_DNA"/>
</dbReference>
<keyword evidence="3" id="KW-1185">Reference proteome</keyword>
<comment type="caution">
    <text evidence="2">The sequence shown here is derived from an EMBL/GenBank/DDBJ whole genome shotgun (WGS) entry which is preliminary data.</text>
</comment>
<dbReference type="Proteomes" id="UP000265955">
    <property type="component" value="Unassembled WGS sequence"/>
</dbReference>
<organism evidence="2 3">
    <name type="scientific">Noviherbaspirillum saxi</name>
    <dbReference type="NCBI Taxonomy" id="2320863"/>
    <lineage>
        <taxon>Bacteria</taxon>
        <taxon>Pseudomonadati</taxon>
        <taxon>Pseudomonadota</taxon>
        <taxon>Betaproteobacteria</taxon>
        <taxon>Burkholderiales</taxon>
        <taxon>Oxalobacteraceae</taxon>
        <taxon>Noviherbaspirillum</taxon>
    </lineage>
</organism>
<dbReference type="Gene3D" id="3.10.450.50">
    <property type="match status" value="1"/>
</dbReference>
<evidence type="ECO:0000259" key="1">
    <source>
        <dbReference type="Pfam" id="PF12680"/>
    </source>
</evidence>
<dbReference type="SUPFAM" id="SSF54427">
    <property type="entry name" value="NTF2-like"/>
    <property type="match status" value="1"/>
</dbReference>
<protein>
    <submittedName>
        <fullName evidence="2">Nuclear transport factor 2 family protein</fullName>
    </submittedName>
</protein>
<reference evidence="3" key="1">
    <citation type="submission" date="2018-09" db="EMBL/GenBank/DDBJ databases">
        <authorList>
            <person name="Zhu H."/>
        </authorList>
    </citation>
    <scope>NUCLEOTIDE SEQUENCE [LARGE SCALE GENOMIC DNA]</scope>
    <source>
        <strain evidence="3">K1R23-30</strain>
    </source>
</reference>
<sequence>MDTYIDVLQTYMKALGDSDYEKIVSLFAPDGKVLSPFLGEMDAAPFFQRLQGASSRNVITPIDVFSSANGSNRATAYFQYDWTVSDGTLITFKVMDLFEFEDGGNRIKYLSLIYDTHPIRATAGNKYETA</sequence>
<evidence type="ECO:0000313" key="3">
    <source>
        <dbReference type="Proteomes" id="UP000265955"/>
    </source>
</evidence>
<dbReference type="InterPro" id="IPR037401">
    <property type="entry name" value="SnoaL-like"/>
</dbReference>
<dbReference type="Pfam" id="PF12680">
    <property type="entry name" value="SnoaL_2"/>
    <property type="match status" value="1"/>
</dbReference>
<name>A0A3A3FN65_9BURK</name>
<dbReference type="AlphaFoldDB" id="A0A3A3FN65"/>
<proteinExistence type="predicted"/>